<reference evidence="3 4" key="1">
    <citation type="journal article" date="2019" name="Environ. Microbiol.">
        <title>At the nexus of three kingdoms: the genome of the mycorrhizal fungus Gigaspora margarita provides insights into plant, endobacterial and fungal interactions.</title>
        <authorList>
            <person name="Venice F."/>
            <person name="Ghignone S."/>
            <person name="Salvioli di Fossalunga A."/>
            <person name="Amselem J."/>
            <person name="Novero M."/>
            <person name="Xianan X."/>
            <person name="Sedzielewska Toro K."/>
            <person name="Morin E."/>
            <person name="Lipzen A."/>
            <person name="Grigoriev I.V."/>
            <person name="Henrissat B."/>
            <person name="Martin F.M."/>
            <person name="Bonfante P."/>
        </authorList>
    </citation>
    <scope>NUCLEOTIDE SEQUENCE [LARGE SCALE GENOMIC DNA]</scope>
    <source>
        <strain evidence="3 4">BEG34</strain>
    </source>
</reference>
<sequence length="220" mass="26727">MLSALLVAILLHAIFFVIDCYLDNQQQQQRQQPLQRQQQQRQQLQQLQQQQQQPQQQQQQLQQQQQQQLQQQQQQQQQPQQPQQQQQQQQPQQLQLQQRQGVQPQIIEPLQTIEPTQNDKDQINLPWQTNRRVRFNPEVQRKYIDPEPKYLTYIQVIGESFGENDDFEDLQFLESLYWKAVSANNNRRIYANFRRKKIMEAEIDLKMWRMKNLTGTYFAK</sequence>
<keyword evidence="2" id="KW-0732">Signal</keyword>
<dbReference type="Proteomes" id="UP000439903">
    <property type="component" value="Unassembled WGS sequence"/>
</dbReference>
<feature type="chain" id="PRO_5034730043" evidence="2">
    <location>
        <begin position="21"/>
        <end position="220"/>
    </location>
</feature>
<keyword evidence="4" id="KW-1185">Reference proteome</keyword>
<evidence type="ECO:0000256" key="1">
    <source>
        <dbReference type="SAM" id="Coils"/>
    </source>
</evidence>
<evidence type="ECO:0000256" key="2">
    <source>
        <dbReference type="SAM" id="SignalP"/>
    </source>
</evidence>
<evidence type="ECO:0000313" key="4">
    <source>
        <dbReference type="Proteomes" id="UP000439903"/>
    </source>
</evidence>
<feature type="coiled-coil region" evidence="1">
    <location>
        <begin position="44"/>
        <end position="78"/>
    </location>
</feature>
<gene>
    <name evidence="3" type="ORF">F8M41_010002</name>
</gene>
<dbReference type="EMBL" id="WTPW01002106">
    <property type="protein sequence ID" value="KAF0396843.1"/>
    <property type="molecule type" value="Genomic_DNA"/>
</dbReference>
<proteinExistence type="predicted"/>
<comment type="caution">
    <text evidence="3">The sequence shown here is derived from an EMBL/GenBank/DDBJ whole genome shotgun (WGS) entry which is preliminary data.</text>
</comment>
<organism evidence="3 4">
    <name type="scientific">Gigaspora margarita</name>
    <dbReference type="NCBI Taxonomy" id="4874"/>
    <lineage>
        <taxon>Eukaryota</taxon>
        <taxon>Fungi</taxon>
        <taxon>Fungi incertae sedis</taxon>
        <taxon>Mucoromycota</taxon>
        <taxon>Glomeromycotina</taxon>
        <taxon>Glomeromycetes</taxon>
        <taxon>Diversisporales</taxon>
        <taxon>Gigasporaceae</taxon>
        <taxon>Gigaspora</taxon>
    </lineage>
</organism>
<protein>
    <submittedName>
        <fullName evidence="3">Uncharacterized protein</fullName>
    </submittedName>
</protein>
<evidence type="ECO:0000313" key="3">
    <source>
        <dbReference type="EMBL" id="KAF0396843.1"/>
    </source>
</evidence>
<dbReference type="OrthoDB" id="2386499at2759"/>
<feature type="signal peptide" evidence="2">
    <location>
        <begin position="1"/>
        <end position="20"/>
    </location>
</feature>
<keyword evidence="1" id="KW-0175">Coiled coil</keyword>
<dbReference type="AlphaFoldDB" id="A0A8H4A2S3"/>
<accession>A0A8H4A2S3</accession>
<name>A0A8H4A2S3_GIGMA</name>